<dbReference type="EMBL" id="PUIA01000016">
    <property type="protein sequence ID" value="PQO39334.1"/>
    <property type="molecule type" value="Genomic_DNA"/>
</dbReference>
<evidence type="ECO:0000313" key="3">
    <source>
        <dbReference type="Proteomes" id="UP000240009"/>
    </source>
</evidence>
<gene>
    <name evidence="2" type="ORF">C5Y96_05630</name>
</gene>
<name>A0A2S8G5A8_9BACT</name>
<evidence type="ECO:0000313" key="2">
    <source>
        <dbReference type="EMBL" id="PQO39334.1"/>
    </source>
</evidence>
<sequence>MFSKPRRLSVWPSFWLYFITGAALCFLLHSCHAAMGDELGQCRRLAPKYNATLEARQWDGTRVDLLTDTHAIEADWAYKWAEAIGQAAYYAELTGKKPGVLILVKDAKEEARYIYRAQTVCARLGFTLFVEIVQPLPDETDHAAAADRRRDEQPAIVPANPALQARLPHPRHGLDPDYDRMMDEAARAFWPSVIARPDKKGF</sequence>
<dbReference type="RefSeq" id="WP_105350726.1">
    <property type="nucleotide sequence ID" value="NZ_PUIA01000016.1"/>
</dbReference>
<dbReference type="OrthoDB" id="5457266at2"/>
<comment type="caution">
    <text evidence="2">The sequence shown here is derived from an EMBL/GenBank/DDBJ whole genome shotgun (WGS) entry which is preliminary data.</text>
</comment>
<proteinExistence type="predicted"/>
<reference evidence="2 3" key="1">
    <citation type="submission" date="2018-02" db="EMBL/GenBank/DDBJ databases">
        <title>Comparative genomes isolates from brazilian mangrove.</title>
        <authorList>
            <person name="Araujo J.E."/>
            <person name="Taketani R.G."/>
            <person name="Silva M.C.P."/>
            <person name="Loureco M.V."/>
            <person name="Andreote F.D."/>
        </authorList>
    </citation>
    <scope>NUCLEOTIDE SEQUENCE [LARGE SCALE GENOMIC DNA]</scope>
    <source>
        <strain evidence="2 3">HEX-2 MGV</strain>
    </source>
</reference>
<feature type="region of interest" description="Disordered" evidence="1">
    <location>
        <begin position="143"/>
        <end position="175"/>
    </location>
</feature>
<dbReference type="Proteomes" id="UP000240009">
    <property type="component" value="Unassembled WGS sequence"/>
</dbReference>
<feature type="compositionally biased region" description="Basic and acidic residues" evidence="1">
    <location>
        <begin position="143"/>
        <end position="153"/>
    </location>
</feature>
<dbReference type="AlphaFoldDB" id="A0A2S8G5A8"/>
<protein>
    <submittedName>
        <fullName evidence="2">Uncharacterized protein</fullName>
    </submittedName>
</protein>
<organism evidence="2 3">
    <name type="scientific">Blastopirellula marina</name>
    <dbReference type="NCBI Taxonomy" id="124"/>
    <lineage>
        <taxon>Bacteria</taxon>
        <taxon>Pseudomonadati</taxon>
        <taxon>Planctomycetota</taxon>
        <taxon>Planctomycetia</taxon>
        <taxon>Pirellulales</taxon>
        <taxon>Pirellulaceae</taxon>
        <taxon>Blastopirellula</taxon>
    </lineage>
</organism>
<accession>A0A2S8G5A8</accession>
<evidence type="ECO:0000256" key="1">
    <source>
        <dbReference type="SAM" id="MobiDB-lite"/>
    </source>
</evidence>